<evidence type="ECO:0000313" key="2">
    <source>
        <dbReference type="Proteomes" id="UP000000643"/>
    </source>
</evidence>
<dbReference type="HOGENOM" id="CLU_3305339_0_0_5"/>
<dbReference type="EMBL" id="CP000524">
    <property type="protein sequence ID" value="ABM45645.1"/>
    <property type="molecule type" value="Genomic_DNA"/>
</dbReference>
<dbReference type="KEGG" id="bbk:BARBAKC583_0997"/>
<organism evidence="1 2">
    <name type="scientific">Bartonella bacilliformis (strain ATCC 35685 / KC583 / Herrer 020/F12,63)</name>
    <dbReference type="NCBI Taxonomy" id="360095"/>
    <lineage>
        <taxon>Bacteria</taxon>
        <taxon>Pseudomonadati</taxon>
        <taxon>Pseudomonadota</taxon>
        <taxon>Alphaproteobacteria</taxon>
        <taxon>Hyphomicrobiales</taxon>
        <taxon>Bartonellaceae</taxon>
        <taxon>Bartonella</taxon>
    </lineage>
</organism>
<name>A1UTH2_BARBK</name>
<proteinExistence type="predicted"/>
<dbReference type="Proteomes" id="UP000000643">
    <property type="component" value="Chromosome"/>
</dbReference>
<gene>
    <name evidence="1" type="ordered locus">BARBAKC583_0997</name>
</gene>
<sequence>MVEFSKVLAFCYQIAKETMTKHHNFIYPWLKELVPHCFF</sequence>
<protein>
    <submittedName>
        <fullName evidence="1">Uncharacterized protein</fullName>
    </submittedName>
</protein>
<reference evidence="1 2" key="1">
    <citation type="submission" date="2006-12" db="EMBL/GenBank/DDBJ databases">
        <authorList>
            <person name="Hendrix L."/>
            <person name="Mohamoud Y."/>
            <person name="Radune D."/>
            <person name="Shvartsbeyn A."/>
            <person name="Daugherty S."/>
            <person name="Dodson R."/>
            <person name="Durkin A.S."/>
            <person name="Harkins D."/>
            <person name="Huot H."/>
            <person name="Kothari S.P."/>
            <person name="Madupu R."/>
            <person name="Li J."/>
            <person name="Nelson W.C."/>
            <person name="Shrivastava S."/>
            <person name="Giglio M.G."/>
            <person name="Haft D."/>
            <person name="Selengut J."/>
            <person name="Fraser-Ligget C."/>
            <person name="Seshadri R."/>
        </authorList>
    </citation>
    <scope>NUCLEOTIDE SEQUENCE [LARGE SCALE GENOMIC DNA]</scope>
    <source>
        <strain evidence="2">ATCC 35685 / NCTC 12138 / KC583</strain>
    </source>
</reference>
<evidence type="ECO:0000313" key="1">
    <source>
        <dbReference type="EMBL" id="ABM45645.1"/>
    </source>
</evidence>
<dbReference type="AlphaFoldDB" id="A1UTH2"/>
<accession>A1UTH2</accession>